<keyword evidence="5" id="KW-0378">Hydrolase</keyword>
<evidence type="ECO:0000256" key="3">
    <source>
        <dbReference type="ARBA" id="ARBA00022705"/>
    </source>
</evidence>
<dbReference type="AlphaFoldDB" id="A0AAD0LWK8"/>
<evidence type="ECO:0000313" key="14">
    <source>
        <dbReference type="Proteomes" id="UP000006426"/>
    </source>
</evidence>
<evidence type="ECO:0000256" key="9">
    <source>
        <dbReference type="ARBA" id="ARBA00023235"/>
    </source>
</evidence>
<keyword evidence="4" id="KW-0547">Nucleotide-binding</keyword>
<accession>A0AAD0LWK8</accession>
<evidence type="ECO:0000256" key="10">
    <source>
        <dbReference type="ARBA" id="ARBA00044969"/>
    </source>
</evidence>
<dbReference type="Gene3D" id="3.40.50.300">
    <property type="entry name" value="P-loop containing nucleotide triphosphate hydrolases"/>
    <property type="match status" value="1"/>
</dbReference>
<gene>
    <name evidence="13" type="ORF">PLA107_005660</name>
</gene>
<keyword evidence="7" id="KW-0067">ATP-binding</keyword>
<keyword evidence="9" id="KW-0413">Isomerase</keyword>
<dbReference type="GO" id="GO:0016787">
    <property type="term" value="F:hydrolase activity"/>
    <property type="evidence" value="ECO:0007669"/>
    <property type="project" value="UniProtKB-KW"/>
</dbReference>
<dbReference type="Pfam" id="PF00772">
    <property type="entry name" value="DnaB"/>
    <property type="match status" value="1"/>
</dbReference>
<reference evidence="13 14" key="1">
    <citation type="journal article" date="2011" name="PLoS Pathog.">
        <title>Dynamic evolution of pathogenicity revealed by sequencing and comparative genomics of 19 Pseudomonas syringae isolates.</title>
        <authorList>
            <person name="Baltrus D.A."/>
            <person name="Nishimura M.T."/>
            <person name="Romanchuk A."/>
            <person name="Chang J.H."/>
            <person name="Mukhtar M.S."/>
            <person name="Cherkis K."/>
            <person name="Roach J."/>
            <person name="Grant S.R."/>
            <person name="Jones C.D."/>
            <person name="Dangl J.L."/>
        </authorList>
    </citation>
    <scope>NUCLEOTIDE SEQUENCE [LARGE SCALE GENOMIC DNA]</scope>
    <source>
        <strain evidence="13 14">M301315</strain>
    </source>
</reference>
<keyword evidence="6 13" id="KW-0347">Helicase</keyword>
<dbReference type="PANTHER" id="PTHR30153:SF2">
    <property type="entry name" value="REPLICATIVE DNA HELICASE"/>
    <property type="match status" value="1"/>
</dbReference>
<dbReference type="SUPFAM" id="SSF48024">
    <property type="entry name" value="N-terminal domain of DnaB helicase"/>
    <property type="match status" value="1"/>
</dbReference>
<dbReference type="Pfam" id="PF03796">
    <property type="entry name" value="DnaB_C"/>
    <property type="match status" value="1"/>
</dbReference>
<dbReference type="InterPro" id="IPR036185">
    <property type="entry name" value="DNA_heli_DnaB-like_N_sf"/>
</dbReference>
<name>A0AAD0LWK8_PSEAV</name>
<dbReference type="GO" id="GO:0005829">
    <property type="term" value="C:cytosol"/>
    <property type="evidence" value="ECO:0007669"/>
    <property type="project" value="TreeGrafter"/>
</dbReference>
<dbReference type="CDD" id="cd00984">
    <property type="entry name" value="DnaB_C"/>
    <property type="match status" value="1"/>
</dbReference>
<evidence type="ECO:0000256" key="4">
    <source>
        <dbReference type="ARBA" id="ARBA00022741"/>
    </source>
</evidence>
<dbReference type="GO" id="GO:0005524">
    <property type="term" value="F:ATP binding"/>
    <property type="evidence" value="ECO:0007669"/>
    <property type="project" value="UniProtKB-KW"/>
</dbReference>
<evidence type="ECO:0000256" key="7">
    <source>
        <dbReference type="ARBA" id="ARBA00022840"/>
    </source>
</evidence>
<evidence type="ECO:0000313" key="13">
    <source>
        <dbReference type="EMBL" id="AXH54876.1"/>
    </source>
</evidence>
<evidence type="ECO:0000256" key="2">
    <source>
        <dbReference type="ARBA" id="ARBA00022515"/>
    </source>
</evidence>
<dbReference type="InterPro" id="IPR016136">
    <property type="entry name" value="DNA_helicase_N/primase_C"/>
</dbReference>
<protein>
    <recommendedName>
        <fullName evidence="10">DNA 5'-3' helicase</fullName>
        <ecNumber evidence="10">5.6.2.3</ecNumber>
    </recommendedName>
</protein>
<dbReference type="InterPro" id="IPR007693">
    <property type="entry name" value="DNA_helicase_DnaB-like_N"/>
</dbReference>
<comment type="catalytic activity">
    <reaction evidence="11">
        <text>ATP + H2O = ADP + phosphate + H(+)</text>
        <dbReference type="Rhea" id="RHEA:13065"/>
        <dbReference type="ChEBI" id="CHEBI:15377"/>
        <dbReference type="ChEBI" id="CHEBI:15378"/>
        <dbReference type="ChEBI" id="CHEBI:30616"/>
        <dbReference type="ChEBI" id="CHEBI:43474"/>
        <dbReference type="ChEBI" id="CHEBI:456216"/>
        <dbReference type="EC" id="5.6.2.3"/>
    </reaction>
</comment>
<dbReference type="EMBL" id="CP031225">
    <property type="protein sequence ID" value="AXH54876.1"/>
    <property type="molecule type" value="Genomic_DNA"/>
</dbReference>
<dbReference type="SUPFAM" id="SSF52540">
    <property type="entry name" value="P-loop containing nucleoside triphosphate hydrolases"/>
    <property type="match status" value="1"/>
</dbReference>
<evidence type="ECO:0000256" key="6">
    <source>
        <dbReference type="ARBA" id="ARBA00022806"/>
    </source>
</evidence>
<dbReference type="GO" id="GO:1990077">
    <property type="term" value="C:primosome complex"/>
    <property type="evidence" value="ECO:0007669"/>
    <property type="project" value="UniProtKB-KW"/>
</dbReference>
<evidence type="ECO:0000256" key="1">
    <source>
        <dbReference type="ARBA" id="ARBA00008428"/>
    </source>
</evidence>
<evidence type="ECO:0000259" key="12">
    <source>
        <dbReference type="PROSITE" id="PS51199"/>
    </source>
</evidence>
<dbReference type="Proteomes" id="UP000006426">
    <property type="component" value="Chromosome"/>
</dbReference>
<feature type="domain" description="SF4 helicase" evidence="12">
    <location>
        <begin position="171"/>
        <end position="435"/>
    </location>
</feature>
<evidence type="ECO:0000256" key="5">
    <source>
        <dbReference type="ARBA" id="ARBA00022801"/>
    </source>
</evidence>
<sequence>MSRELYSLEAEHGLLGALLLDASLFDAITDRLTTADFAYDDNAALYQAIIDTHATGQPVDVVTVGIEYPDLPSGGRTLAYASEIAKNIPSTANWAGYQRIVLERSALRRVVEVADVIRDSASESLPVADIIALAQQATADLRDLGAPDRKDYYKYSEVLTPVIDGIDSRFNGAKQLGHSSGLKDLDELIRGLRNKNMIVIAGLPGSGKTTLGVQIAQQIACVDNGVGLIVSMEMTKEELVTRGIASVGGVSLTRLDEGHTLQDEDWPKITSAVNVLHNSKLFVCDEEGMTAARIRSTARQVQRKEGLSIVVVDYIGLIAAEGAGQNRTLELGKISTALKNMAKELDVPVIVLAQLNRGSTNRTDKKPRPSDLRDSGQIEADADVVILVHRDPDSEEGLNGVTELIVGKCRHAKTGSCMVQQQGQYVRFVDFAGNPYATDEEVEMGRTSFASRSKGRAAYETF</sequence>
<dbReference type="InterPro" id="IPR027417">
    <property type="entry name" value="P-loop_NTPase"/>
</dbReference>
<evidence type="ECO:0000256" key="11">
    <source>
        <dbReference type="ARBA" id="ARBA00048954"/>
    </source>
</evidence>
<dbReference type="SMART" id="SM00382">
    <property type="entry name" value="AAA"/>
    <property type="match status" value="1"/>
</dbReference>
<comment type="similarity">
    <text evidence="1">Belongs to the helicase family. DnaB subfamily.</text>
</comment>
<dbReference type="RefSeq" id="WP_005745608.1">
    <property type="nucleotide sequence ID" value="NZ_CP031225.1"/>
</dbReference>
<dbReference type="EC" id="5.6.2.3" evidence="10"/>
<evidence type="ECO:0000256" key="8">
    <source>
        <dbReference type="ARBA" id="ARBA00023125"/>
    </source>
</evidence>
<dbReference type="Gene3D" id="1.10.860.10">
    <property type="entry name" value="DNAb Helicase, Chain A"/>
    <property type="match status" value="1"/>
</dbReference>
<keyword evidence="8" id="KW-0238">DNA-binding</keyword>
<dbReference type="InterPro" id="IPR003593">
    <property type="entry name" value="AAA+_ATPase"/>
</dbReference>
<keyword evidence="2" id="KW-0639">Primosome</keyword>
<proteinExistence type="inferred from homology"/>
<dbReference type="GO" id="GO:0006269">
    <property type="term" value="P:DNA replication, synthesis of primer"/>
    <property type="evidence" value="ECO:0007669"/>
    <property type="project" value="UniProtKB-KW"/>
</dbReference>
<dbReference type="GO" id="GO:0043139">
    <property type="term" value="F:5'-3' DNA helicase activity"/>
    <property type="evidence" value="ECO:0007669"/>
    <property type="project" value="UniProtKB-EC"/>
</dbReference>
<keyword evidence="3" id="KW-0235">DNA replication</keyword>
<dbReference type="PANTHER" id="PTHR30153">
    <property type="entry name" value="REPLICATIVE DNA HELICASE DNAB"/>
    <property type="match status" value="1"/>
</dbReference>
<dbReference type="PROSITE" id="PS51199">
    <property type="entry name" value="SF4_HELICASE"/>
    <property type="match status" value="1"/>
</dbReference>
<dbReference type="GO" id="GO:0003677">
    <property type="term" value="F:DNA binding"/>
    <property type="evidence" value="ECO:0007669"/>
    <property type="project" value="UniProtKB-KW"/>
</dbReference>
<dbReference type="InterPro" id="IPR007694">
    <property type="entry name" value="DNA_helicase_DnaB-like_C"/>
</dbReference>
<organism evidence="13 14">
    <name type="scientific">Pseudomonas amygdali pv. lachrymans str. M301315</name>
    <dbReference type="NCBI Taxonomy" id="629260"/>
    <lineage>
        <taxon>Bacteria</taxon>
        <taxon>Pseudomonadati</taxon>
        <taxon>Pseudomonadota</taxon>
        <taxon>Gammaproteobacteria</taxon>
        <taxon>Pseudomonadales</taxon>
        <taxon>Pseudomonadaceae</taxon>
        <taxon>Pseudomonas</taxon>
        <taxon>Pseudomonas amygdali</taxon>
    </lineage>
</organism>